<name>A0ABQ7K7Z4_9FUNG</name>
<dbReference type="InterPro" id="IPR011043">
    <property type="entry name" value="Gal_Oxase/kelch_b-propeller"/>
</dbReference>
<feature type="transmembrane region" description="Helical" evidence="4">
    <location>
        <begin position="379"/>
        <end position="402"/>
    </location>
</feature>
<dbReference type="Pfam" id="PF24681">
    <property type="entry name" value="Kelch_KLHDC2_KLHL20_DRC7"/>
    <property type="match status" value="1"/>
</dbReference>
<gene>
    <name evidence="6" type="ORF">BGZ96_003218</name>
</gene>
<evidence type="ECO:0000256" key="1">
    <source>
        <dbReference type="ARBA" id="ARBA00022441"/>
    </source>
</evidence>
<evidence type="ECO:0000256" key="2">
    <source>
        <dbReference type="ARBA" id="ARBA00022737"/>
    </source>
</evidence>
<feature type="chain" id="PRO_5045513723" description="Galactose oxidase" evidence="5">
    <location>
        <begin position="22"/>
        <end position="682"/>
    </location>
</feature>
<evidence type="ECO:0000256" key="4">
    <source>
        <dbReference type="SAM" id="Phobius"/>
    </source>
</evidence>
<evidence type="ECO:0008006" key="8">
    <source>
        <dbReference type="Google" id="ProtNLM"/>
    </source>
</evidence>
<organism evidence="6 7">
    <name type="scientific">Linnemannia gamsii</name>
    <dbReference type="NCBI Taxonomy" id="64522"/>
    <lineage>
        <taxon>Eukaryota</taxon>
        <taxon>Fungi</taxon>
        <taxon>Fungi incertae sedis</taxon>
        <taxon>Mucoromycota</taxon>
        <taxon>Mortierellomycotina</taxon>
        <taxon>Mortierellomycetes</taxon>
        <taxon>Mortierellales</taxon>
        <taxon>Mortierellaceae</taxon>
        <taxon>Linnemannia</taxon>
    </lineage>
</organism>
<keyword evidence="4" id="KW-0472">Membrane</keyword>
<feature type="region of interest" description="Disordered" evidence="3">
    <location>
        <begin position="408"/>
        <end position="480"/>
    </location>
</feature>
<feature type="region of interest" description="Disordered" evidence="3">
    <location>
        <begin position="505"/>
        <end position="617"/>
    </location>
</feature>
<feature type="compositionally biased region" description="Low complexity" evidence="3">
    <location>
        <begin position="458"/>
        <end position="475"/>
    </location>
</feature>
<dbReference type="SUPFAM" id="SSF50965">
    <property type="entry name" value="Galactose oxidase, central domain"/>
    <property type="match status" value="1"/>
</dbReference>
<dbReference type="EMBL" id="JAAAIM010000167">
    <property type="protein sequence ID" value="KAG0293161.1"/>
    <property type="molecule type" value="Genomic_DNA"/>
</dbReference>
<evidence type="ECO:0000313" key="6">
    <source>
        <dbReference type="EMBL" id="KAG0293161.1"/>
    </source>
</evidence>
<feature type="compositionally biased region" description="Low complexity" evidence="3">
    <location>
        <begin position="362"/>
        <end position="375"/>
    </location>
</feature>
<keyword evidence="2" id="KW-0677">Repeat</keyword>
<dbReference type="PANTHER" id="PTHR46093">
    <property type="entry name" value="ACYL-COA-BINDING DOMAIN-CONTAINING PROTEIN 5"/>
    <property type="match status" value="1"/>
</dbReference>
<keyword evidence="4" id="KW-0812">Transmembrane</keyword>
<dbReference type="Gene3D" id="2.120.10.80">
    <property type="entry name" value="Kelch-type beta propeller"/>
    <property type="match status" value="1"/>
</dbReference>
<dbReference type="Proteomes" id="UP001194696">
    <property type="component" value="Unassembled WGS sequence"/>
</dbReference>
<comment type="caution">
    <text evidence="6">The sequence shown here is derived from an EMBL/GenBank/DDBJ whole genome shotgun (WGS) entry which is preliminary data.</text>
</comment>
<feature type="compositionally biased region" description="Polar residues" evidence="3">
    <location>
        <begin position="528"/>
        <end position="537"/>
    </location>
</feature>
<evidence type="ECO:0000256" key="5">
    <source>
        <dbReference type="SAM" id="SignalP"/>
    </source>
</evidence>
<feature type="region of interest" description="Disordered" evidence="3">
    <location>
        <begin position="659"/>
        <end position="682"/>
    </location>
</feature>
<feature type="compositionally biased region" description="Low complexity" evidence="3">
    <location>
        <begin position="593"/>
        <end position="609"/>
    </location>
</feature>
<feature type="compositionally biased region" description="Basic and acidic residues" evidence="3">
    <location>
        <begin position="410"/>
        <end position="443"/>
    </location>
</feature>
<accession>A0ABQ7K7Z4</accession>
<protein>
    <recommendedName>
        <fullName evidence="8">Galactose oxidase</fullName>
    </recommendedName>
</protein>
<dbReference type="InterPro" id="IPR015915">
    <property type="entry name" value="Kelch-typ_b-propeller"/>
</dbReference>
<evidence type="ECO:0000256" key="3">
    <source>
        <dbReference type="SAM" id="MobiDB-lite"/>
    </source>
</evidence>
<keyword evidence="1" id="KW-0880">Kelch repeat</keyword>
<dbReference type="PANTHER" id="PTHR46093:SF3">
    <property type="entry name" value="ACYL-COA-BINDING DOMAIN-CONTAINING PROTEIN 4"/>
    <property type="match status" value="1"/>
</dbReference>
<keyword evidence="7" id="KW-1185">Reference proteome</keyword>
<feature type="region of interest" description="Disordered" evidence="3">
    <location>
        <begin position="349"/>
        <end position="376"/>
    </location>
</feature>
<reference evidence="6 7" key="1">
    <citation type="journal article" date="2020" name="Fungal Divers.">
        <title>Resolving the Mortierellaceae phylogeny through synthesis of multi-gene phylogenetics and phylogenomics.</title>
        <authorList>
            <person name="Vandepol N."/>
            <person name="Liber J."/>
            <person name="Desiro A."/>
            <person name="Na H."/>
            <person name="Kennedy M."/>
            <person name="Barry K."/>
            <person name="Grigoriev I.V."/>
            <person name="Miller A.N."/>
            <person name="O'Donnell K."/>
            <person name="Stajich J.E."/>
            <person name="Bonito G."/>
        </authorList>
    </citation>
    <scope>NUCLEOTIDE SEQUENCE [LARGE SCALE GENOMIC DNA]</scope>
    <source>
        <strain evidence="6 7">AD045</strain>
    </source>
</reference>
<sequence length="682" mass="74208">MRSLSLTLLVTTTILSTFASAQVPAGVTCMAYASLDEKTFYIQGGTGFQNNTRYQASSFIALDLTVTTWSTASPPWLSPPILDSVAPTSSCHSMAVAGDRGNLFVWDPYQKGPWWTYNIVLKYWSNYTIPLNITQQPGIRNGVDMNTGNVFIPAGSDNGSEMIMNTPGLSAVPVTVIPISIMPVPVVQESFVWSTYRNTFLHYGGRSMDGKTANPRLNEFSSTIGWAPVTTSGTSPGDVSGHCMVQAYGGTKMIVFGGAGLDGIAKGDIYFLDVPSHVWAVGRAADATQARTNMACSVSGDSFIAWGGESASGIKDATPIVFDMKNNVWTTQFNRVITATATSGPYFTSAPFIPGTPPPPSSTSNNPTTSPQSSSKANIGLIGGGIAGLVVVTAAVVGFIFYRRRCKQARTSDDKDGNDTIRLSPREPRKPEGSGDFKSEHLGRTSYSPPLQPRPRFNNDNSYNSNYSNGGSNNDGTDHYAAMTQSYHPTMPASIGPYAAMRSPESGIAHVPTNPYKTEWTENDSEGYDQSSKSSPPRSLHEFSDNSNHHGVHSSSGISSNQYKAPLGLRNPHTPPGAGETGWTTQSRDLRLRGPQGQQQHQQTPVLPVHPDHQSQGHSRYVVVDQIHSQYQDRSRELTRMMDNIRAEQEELERTRLEHELQMQAQREYSQPHYQSPPPPPK</sequence>
<feature type="compositionally biased region" description="Basic and acidic residues" evidence="3">
    <location>
        <begin position="539"/>
        <end position="548"/>
    </location>
</feature>
<evidence type="ECO:0000313" key="7">
    <source>
        <dbReference type="Proteomes" id="UP001194696"/>
    </source>
</evidence>
<keyword evidence="5" id="KW-0732">Signal</keyword>
<feature type="signal peptide" evidence="5">
    <location>
        <begin position="1"/>
        <end position="21"/>
    </location>
</feature>
<proteinExistence type="predicted"/>
<keyword evidence="4" id="KW-1133">Transmembrane helix</keyword>